<organism evidence="1 2">
    <name type="scientific">Geopseudomonas aromaticivorans</name>
    <dbReference type="NCBI Taxonomy" id="2849492"/>
    <lineage>
        <taxon>Bacteria</taxon>
        <taxon>Pseudomonadati</taxon>
        <taxon>Pseudomonadota</taxon>
        <taxon>Gammaproteobacteria</taxon>
        <taxon>Pseudomonadales</taxon>
        <taxon>Pseudomonadaceae</taxon>
        <taxon>Geopseudomonas</taxon>
    </lineage>
</organism>
<evidence type="ECO:0000313" key="2">
    <source>
        <dbReference type="Proteomes" id="UP000813068"/>
    </source>
</evidence>
<keyword evidence="2" id="KW-1185">Reference proteome</keyword>
<gene>
    <name evidence="1" type="ORF">KRX52_16130</name>
</gene>
<accession>A0ABS6MZT0</accession>
<sequence length="125" mass="13796">MNTLIIEGWRKGSDDEKSTPVGIIQFYVSEPTHLRLEKAEEQLNKAMEAHEAEASLRSAENAVMVDADMATLDLVMPEGYGPLSDCQFRVYLGGEAQRGQFHLVGHLARDGSLIYSNAVMIDQLG</sequence>
<name>A0ABS6MZT0_9GAMM</name>
<dbReference type="Proteomes" id="UP000813068">
    <property type="component" value="Unassembled WGS sequence"/>
</dbReference>
<comment type="caution">
    <text evidence="1">The sequence shown here is derived from an EMBL/GenBank/DDBJ whole genome shotgun (WGS) entry which is preliminary data.</text>
</comment>
<protein>
    <submittedName>
        <fullName evidence="1">Uncharacterized protein</fullName>
    </submittedName>
</protein>
<evidence type="ECO:0000313" key="1">
    <source>
        <dbReference type="EMBL" id="MBV2134308.1"/>
    </source>
</evidence>
<dbReference type="RefSeq" id="WP_217682750.1">
    <property type="nucleotide sequence ID" value="NZ_JAHRGL010000057.1"/>
</dbReference>
<reference evidence="1 2" key="1">
    <citation type="submission" date="2021-06" db="EMBL/GenBank/DDBJ databases">
        <title>Differences between aerobic and microaerobic xylene degrading microbial communities.</title>
        <authorList>
            <person name="Banerjee S."/>
            <person name="Tancsics A."/>
        </authorList>
    </citation>
    <scope>NUCLEOTIDE SEQUENCE [LARGE SCALE GENOMIC DNA]</scope>
    <source>
        <strain evidence="1 2">MAP12</strain>
    </source>
</reference>
<proteinExistence type="predicted"/>
<dbReference type="EMBL" id="JAHRGL010000057">
    <property type="protein sequence ID" value="MBV2134308.1"/>
    <property type="molecule type" value="Genomic_DNA"/>
</dbReference>